<dbReference type="PANTHER" id="PTHR12911:SF22">
    <property type="entry name" value="SUN DOMAIN-CONTAINING PROTEIN 2"/>
    <property type="match status" value="1"/>
</dbReference>
<accession>A0AAW0N6P1</accession>
<proteinExistence type="predicted"/>
<comment type="caution">
    <text evidence="6">The sequence shown here is derived from an EMBL/GenBank/DDBJ whole genome shotgun (WGS) entry which is preliminary data.</text>
</comment>
<dbReference type="GO" id="GO:0043495">
    <property type="term" value="F:protein-membrane adaptor activity"/>
    <property type="evidence" value="ECO:0007669"/>
    <property type="project" value="TreeGrafter"/>
</dbReference>
<evidence type="ECO:0000256" key="2">
    <source>
        <dbReference type="ARBA" id="ARBA00022692"/>
    </source>
</evidence>
<keyword evidence="4" id="KW-0472">Membrane</keyword>
<dbReference type="InterPro" id="IPR045119">
    <property type="entry name" value="SUN1-5"/>
</dbReference>
<dbReference type="GO" id="GO:0005637">
    <property type="term" value="C:nuclear inner membrane"/>
    <property type="evidence" value="ECO:0007669"/>
    <property type="project" value="UniProtKB-SubCell"/>
</dbReference>
<dbReference type="Proteomes" id="UP001460270">
    <property type="component" value="Unassembled WGS sequence"/>
</dbReference>
<evidence type="ECO:0000256" key="3">
    <source>
        <dbReference type="ARBA" id="ARBA00022989"/>
    </source>
</evidence>
<evidence type="ECO:0000256" key="4">
    <source>
        <dbReference type="ARBA" id="ARBA00023136"/>
    </source>
</evidence>
<sequence>MKTINGEEKLLGQFVYNNDGPNFQTFELPGQHTDEVAFKYVRLQVESNWGNTEYTCLYKFRVLPRAPHKLLNQPPNAPVNHRGNVVRHLPFEVYGATCKKKIPVKDILKAIEPGVNIYVTPYCDNGFWGDLCDILDVPNTKTNRQKLHKAVMKEVLKMWKKKDTEFIVSVITTHPGWTLILRHRDFRTLRPNQWLVGENILLLNECDWSPVTRSLLRSLEQEEEKCLM</sequence>
<dbReference type="EMBL" id="JBBPFD010000019">
    <property type="protein sequence ID" value="KAK7885890.1"/>
    <property type="molecule type" value="Genomic_DNA"/>
</dbReference>
<dbReference type="Gene3D" id="2.60.120.260">
    <property type="entry name" value="Galactose-binding domain-like"/>
    <property type="match status" value="1"/>
</dbReference>
<comment type="subcellular location">
    <subcellularLocation>
        <location evidence="1">Nucleus inner membrane</location>
    </subcellularLocation>
</comment>
<dbReference type="GO" id="GO:0034993">
    <property type="term" value="C:meiotic nuclear membrane microtubule tethering complex"/>
    <property type="evidence" value="ECO:0007669"/>
    <property type="project" value="TreeGrafter"/>
</dbReference>
<dbReference type="AlphaFoldDB" id="A0AAW0N6P1"/>
<evidence type="ECO:0000313" key="7">
    <source>
        <dbReference type="Proteomes" id="UP001460270"/>
    </source>
</evidence>
<name>A0AAW0N6P1_9GOBI</name>
<keyword evidence="2" id="KW-0812">Transmembrane</keyword>
<feature type="domain" description="SUN" evidence="5">
    <location>
        <begin position="1"/>
        <end position="67"/>
    </location>
</feature>
<evidence type="ECO:0000313" key="6">
    <source>
        <dbReference type="EMBL" id="KAK7885890.1"/>
    </source>
</evidence>
<dbReference type="PANTHER" id="PTHR12911">
    <property type="entry name" value="SAD1/UNC-84-LIKE PROTEIN-RELATED"/>
    <property type="match status" value="1"/>
</dbReference>
<gene>
    <name evidence="6" type="ORF">WMY93_025511</name>
</gene>
<dbReference type="Pfam" id="PF07738">
    <property type="entry name" value="Sad1_UNC"/>
    <property type="match status" value="1"/>
</dbReference>
<dbReference type="InterPro" id="IPR012919">
    <property type="entry name" value="SUN_dom"/>
</dbReference>
<reference evidence="7" key="1">
    <citation type="submission" date="2024-04" db="EMBL/GenBank/DDBJ databases">
        <title>Salinicola lusitanus LLJ914,a marine bacterium isolated from the Okinawa Trough.</title>
        <authorList>
            <person name="Li J."/>
        </authorList>
    </citation>
    <scope>NUCLEOTIDE SEQUENCE [LARGE SCALE GENOMIC DNA]</scope>
</reference>
<organism evidence="6 7">
    <name type="scientific">Mugilogobius chulae</name>
    <name type="common">yellowstripe goby</name>
    <dbReference type="NCBI Taxonomy" id="88201"/>
    <lineage>
        <taxon>Eukaryota</taxon>
        <taxon>Metazoa</taxon>
        <taxon>Chordata</taxon>
        <taxon>Craniata</taxon>
        <taxon>Vertebrata</taxon>
        <taxon>Euteleostomi</taxon>
        <taxon>Actinopterygii</taxon>
        <taxon>Neopterygii</taxon>
        <taxon>Teleostei</taxon>
        <taxon>Neoteleostei</taxon>
        <taxon>Acanthomorphata</taxon>
        <taxon>Gobiaria</taxon>
        <taxon>Gobiiformes</taxon>
        <taxon>Gobioidei</taxon>
        <taxon>Gobiidae</taxon>
        <taxon>Gobionellinae</taxon>
        <taxon>Mugilogobius</taxon>
    </lineage>
</organism>
<keyword evidence="3" id="KW-1133">Transmembrane helix</keyword>
<protein>
    <recommendedName>
        <fullName evidence="5">SUN domain-containing protein</fullName>
    </recommendedName>
</protein>
<evidence type="ECO:0000259" key="5">
    <source>
        <dbReference type="PROSITE" id="PS51469"/>
    </source>
</evidence>
<keyword evidence="7" id="KW-1185">Reference proteome</keyword>
<dbReference type="PROSITE" id="PS51469">
    <property type="entry name" value="SUN"/>
    <property type="match status" value="1"/>
</dbReference>
<evidence type="ECO:0000256" key="1">
    <source>
        <dbReference type="ARBA" id="ARBA00004540"/>
    </source>
</evidence>